<evidence type="ECO:0000256" key="2">
    <source>
        <dbReference type="SAM" id="MobiDB-lite"/>
    </source>
</evidence>
<dbReference type="OrthoDB" id="3243781at2759"/>
<dbReference type="EMBL" id="JAACJM010000009">
    <property type="protein sequence ID" value="KAF5371131.1"/>
    <property type="molecule type" value="Genomic_DNA"/>
</dbReference>
<name>A0A8H5GTT2_9AGAR</name>
<keyword evidence="1" id="KW-0175">Coiled coil</keyword>
<reference evidence="3 4" key="1">
    <citation type="journal article" date="2020" name="ISME J.">
        <title>Uncovering the hidden diversity of litter-decomposition mechanisms in mushroom-forming fungi.</title>
        <authorList>
            <person name="Floudas D."/>
            <person name="Bentzer J."/>
            <person name="Ahren D."/>
            <person name="Johansson T."/>
            <person name="Persson P."/>
            <person name="Tunlid A."/>
        </authorList>
    </citation>
    <scope>NUCLEOTIDE SEQUENCE [LARGE SCALE GENOMIC DNA]</scope>
    <source>
        <strain evidence="3 4">CBS 291.85</strain>
    </source>
</reference>
<gene>
    <name evidence="3" type="ORF">D9758_004134</name>
</gene>
<comment type="caution">
    <text evidence="3">The sequence shown here is derived from an EMBL/GenBank/DDBJ whole genome shotgun (WGS) entry which is preliminary data.</text>
</comment>
<feature type="region of interest" description="Disordered" evidence="2">
    <location>
        <begin position="115"/>
        <end position="143"/>
    </location>
</feature>
<keyword evidence="4" id="KW-1185">Reference proteome</keyword>
<feature type="coiled-coil region" evidence="1">
    <location>
        <begin position="325"/>
        <end position="357"/>
    </location>
</feature>
<proteinExistence type="predicted"/>
<feature type="compositionally biased region" description="Polar residues" evidence="2">
    <location>
        <begin position="133"/>
        <end position="143"/>
    </location>
</feature>
<evidence type="ECO:0000313" key="3">
    <source>
        <dbReference type="EMBL" id="KAF5371131.1"/>
    </source>
</evidence>
<accession>A0A8H5GTT2</accession>
<evidence type="ECO:0000313" key="4">
    <source>
        <dbReference type="Proteomes" id="UP000559256"/>
    </source>
</evidence>
<dbReference type="Proteomes" id="UP000559256">
    <property type="component" value="Unassembled WGS sequence"/>
</dbReference>
<evidence type="ECO:0000256" key="1">
    <source>
        <dbReference type="SAM" id="Coils"/>
    </source>
</evidence>
<dbReference type="AlphaFoldDB" id="A0A8H5GTT2"/>
<organism evidence="3 4">
    <name type="scientific">Tetrapyrgos nigripes</name>
    <dbReference type="NCBI Taxonomy" id="182062"/>
    <lineage>
        <taxon>Eukaryota</taxon>
        <taxon>Fungi</taxon>
        <taxon>Dikarya</taxon>
        <taxon>Basidiomycota</taxon>
        <taxon>Agaricomycotina</taxon>
        <taxon>Agaricomycetes</taxon>
        <taxon>Agaricomycetidae</taxon>
        <taxon>Agaricales</taxon>
        <taxon>Marasmiineae</taxon>
        <taxon>Marasmiaceae</taxon>
        <taxon>Tetrapyrgos</taxon>
    </lineage>
</organism>
<sequence>MGPSSYPNPSKTTGAAEIFFPITEANFRDMQHKLNAADWYEEYHDSSQLINRLKNAADDAAHLVVTRVEFIQRRASPRHEFLVVFYKDVNSPGCQGHVIIERTRLDYARDKIDREHITDIEPEDEDERGGPLSSGTPASSSGWTLDFSRIASSLSHSSSSSSESLSSSSRKQWADDTLRVSYTNNYVDFTKKGCKLLAELDFTNPSTARDTSTRDSHGVSVSMGEILVITSLVHRRAPRYQLRHSQCYYYARMIWHLINAIAGERVEIKQKKKRHFKLFYIVKREMQKKVEEDAPGLSAEFEKDWKQFKDAVECRRKELDHPRLVAEIQREQALKEREVASLERDRALREVARLESELAAIRSPQSQAY</sequence>
<protein>
    <submittedName>
        <fullName evidence="3">Uncharacterized protein</fullName>
    </submittedName>
</protein>